<feature type="compositionally biased region" description="Polar residues" evidence="1">
    <location>
        <begin position="198"/>
        <end position="208"/>
    </location>
</feature>
<feature type="region of interest" description="Disordered" evidence="1">
    <location>
        <begin position="79"/>
        <end position="179"/>
    </location>
</feature>
<evidence type="ECO:0000313" key="3">
    <source>
        <dbReference type="Proteomes" id="UP000037923"/>
    </source>
</evidence>
<dbReference type="EMBL" id="LGTL01000011">
    <property type="protein sequence ID" value="KPA79332.1"/>
    <property type="molecule type" value="Genomic_DNA"/>
</dbReference>
<keyword evidence="3" id="KW-1185">Reference proteome</keyword>
<evidence type="ECO:0000313" key="2">
    <source>
        <dbReference type="EMBL" id="KPA79332.1"/>
    </source>
</evidence>
<gene>
    <name evidence="2" type="ORF">ABB37_05783</name>
</gene>
<feature type="region of interest" description="Disordered" evidence="1">
    <location>
        <begin position="253"/>
        <end position="274"/>
    </location>
</feature>
<dbReference type="GeneID" id="26906073"/>
<name>A0A0N0VEZ8_LEPPY</name>
<comment type="caution">
    <text evidence="2">The sequence shown here is derived from an EMBL/GenBank/DDBJ whole genome shotgun (WGS) entry which is preliminary data.</text>
</comment>
<feature type="compositionally biased region" description="Basic and acidic residues" evidence="1">
    <location>
        <begin position="102"/>
        <end position="114"/>
    </location>
</feature>
<feature type="compositionally biased region" description="Polar residues" evidence="1">
    <location>
        <begin position="160"/>
        <end position="174"/>
    </location>
</feature>
<sequence length="1193" mass="130379">MKKAQEERNELLRYALQHPPPNVVVKLPKGFDSFDNIDLALCPSPLPLYAEAEKAAANAKGGKAPQFHFDMKGSLTFVGGSSGGVQRATPSAGSSRTKRLKSPRDGHSSPEAKPETSSPGHGQRTANDGTAAASASPPAESQQRIVASEQSPPHPANAHISPSTASSNGGNNATPEPEQSKGFFAHIVGTFRGLNGADPQQSNSSPNTRAAPARTQRILTRSPTAIKQRSVSGSSGIFGSFLNPFSTARVARNSSQGASAASPHSEDSGSPDTARRMEQLQIPLCGSTPATMSEAITRQFGPVFDAVDEHRRARATALTAAKEFPKPPNIQLCEVLNSAPVAAFLDVLPIFAYDNLVMCASVLTTKKRDVYDAEMRNVYRRVFNISEEQHRRILANVTPPALKAPFNEADPAAVAERRRYIAGFRGDAKLLRLLCEESTDDDYVARTEQLLYCIENFPDSPGDALVPFAVRAMVYAACLMPLYQLDLSTLSPIYTEKDVEHCLALLRSRMGISSRIEKYCHLHAQLLANDQCGSVEAQAVFLKGVARAVSSLGARDIADSQLTPPVKYAYYVLQESFCLAAVPMPWLDSTFSYDMQRSVSAVFIETCLALPSCMLSAMVLVEDMQVLPPTEEGEAFLLAFMEVFVNSGVFRNYAELVDEDADSARAPSSGSAAVLLQQVNSGLDTQQKAYCKMLTRSFPLAMFLLVPGRLRIGAYILLVRHWGNAYPGAHHEVPSDFQAAMSAYLLYLLGSCGGDKWVGHSPQLSSLLVRCTQTYLAPFSVLAKDEEASFASLAQQQLEKLQPQWAATLDDATQPPSDVLGFLRTVFDTPRPPPLGSDPSSQHHVRLVSWAQFATALLRRCMEGVPRVAPASSNAKTPYIAAEYERIHRAAALRNANEPLLPGAVHRLHTVVRLKEVFCECLSSSHRTYELVRSVSGAPTVGMTDIQEEHSQSVYDAVLQLCDTISIETLSNGTVKDLFAKFMRLDTKQYQAMKQNHGKNEDFPMPRAFPEVTMGRIIEEIQQATAVVCARLDYEPAVRQVHYRVGHNFVAYLFAVYVDGAGVFLSTADAPLILADLDLVRVAFFETNPDPSPVVADVDVVSTACKAVAHAMRTSGAELLEKLYGIVQYIMSRPSSELINGGAGVPPLHTLPESSEDSPWCQYVVRRVLEHRKDSKWTTWINYQTRQRTKTMY</sequence>
<feature type="region of interest" description="Disordered" evidence="1">
    <location>
        <begin position="193"/>
        <end position="231"/>
    </location>
</feature>
<protein>
    <submittedName>
        <fullName evidence="2">Uncharacterized protein</fullName>
    </submittedName>
</protein>
<organism evidence="2 3">
    <name type="scientific">Leptomonas pyrrhocoris</name>
    <name type="common">Firebug parasite</name>
    <dbReference type="NCBI Taxonomy" id="157538"/>
    <lineage>
        <taxon>Eukaryota</taxon>
        <taxon>Discoba</taxon>
        <taxon>Euglenozoa</taxon>
        <taxon>Kinetoplastea</taxon>
        <taxon>Metakinetoplastina</taxon>
        <taxon>Trypanosomatida</taxon>
        <taxon>Trypanosomatidae</taxon>
        <taxon>Leishmaniinae</taxon>
        <taxon>Leptomonas</taxon>
    </lineage>
</organism>
<dbReference type="RefSeq" id="XP_015657771.1">
    <property type="nucleotide sequence ID" value="XM_015803946.1"/>
</dbReference>
<feature type="compositionally biased region" description="Polar residues" evidence="1">
    <location>
        <begin position="217"/>
        <end position="229"/>
    </location>
</feature>
<dbReference type="Proteomes" id="UP000037923">
    <property type="component" value="Unassembled WGS sequence"/>
</dbReference>
<reference evidence="2 3" key="1">
    <citation type="submission" date="2015-07" db="EMBL/GenBank/DDBJ databases">
        <title>High-quality genome of monoxenous trypanosomatid Leptomonas pyrrhocoris.</title>
        <authorList>
            <person name="Flegontov P."/>
            <person name="Butenko A."/>
            <person name="Firsov S."/>
            <person name="Vlcek C."/>
            <person name="Logacheva M.D."/>
            <person name="Field M."/>
            <person name="Filatov D."/>
            <person name="Flegontova O."/>
            <person name="Gerasimov E."/>
            <person name="Jackson A.P."/>
            <person name="Kelly S."/>
            <person name="Opperdoes F."/>
            <person name="O'Reilly A."/>
            <person name="Votypka J."/>
            <person name="Yurchenko V."/>
            <person name="Lukes J."/>
        </authorList>
    </citation>
    <scope>NUCLEOTIDE SEQUENCE [LARGE SCALE GENOMIC DNA]</scope>
    <source>
        <strain evidence="2">H10</strain>
    </source>
</reference>
<accession>A0A0N0VEZ8</accession>
<feature type="compositionally biased region" description="Polar residues" evidence="1">
    <location>
        <begin position="115"/>
        <end position="128"/>
    </location>
</feature>
<feature type="compositionally biased region" description="Polar residues" evidence="1">
    <location>
        <begin position="140"/>
        <end position="151"/>
    </location>
</feature>
<dbReference type="OrthoDB" id="271740at2759"/>
<evidence type="ECO:0000256" key="1">
    <source>
        <dbReference type="SAM" id="MobiDB-lite"/>
    </source>
</evidence>
<proteinExistence type="predicted"/>
<dbReference type="OMA" id="VKYAYYV"/>
<dbReference type="AlphaFoldDB" id="A0A0N0VEZ8"/>
<dbReference type="VEuPathDB" id="TriTrypDB:LpyrH10_11_2480"/>